<comment type="caution">
    <text evidence="3">The sequence shown here is derived from an EMBL/GenBank/DDBJ whole genome shotgun (WGS) entry which is preliminary data.</text>
</comment>
<proteinExistence type="predicted"/>
<gene>
    <name evidence="3" type="ORF">HMPREF1991_01429</name>
</gene>
<reference evidence="3 4" key="1">
    <citation type="submission" date="2013-08" db="EMBL/GenBank/DDBJ databases">
        <authorList>
            <person name="Weinstock G."/>
            <person name="Sodergren E."/>
            <person name="Wylie T."/>
            <person name="Fulton L."/>
            <person name="Fulton R."/>
            <person name="Fronick C."/>
            <person name="O'Laughlin M."/>
            <person name="Godfrey J."/>
            <person name="Miner T."/>
            <person name="Herter B."/>
            <person name="Appelbaum E."/>
            <person name="Cordes M."/>
            <person name="Lek S."/>
            <person name="Wollam A."/>
            <person name="Pepin K.H."/>
            <person name="Palsikar V.B."/>
            <person name="Mitreva M."/>
            <person name="Wilson R.K."/>
        </authorList>
    </citation>
    <scope>NUCLEOTIDE SEQUENCE [LARGE SCALE GENOMIC DNA]</scope>
    <source>
        <strain evidence="3 4">ATCC 15930</strain>
    </source>
</reference>
<dbReference type="RefSeq" id="WP_018968168.1">
    <property type="nucleotide sequence ID" value="NZ_KB899222.1"/>
</dbReference>
<organism evidence="3 4">
    <name type="scientific">Hoylesella loescheii DSM 19665 = JCM 12249 = ATCC 15930</name>
    <dbReference type="NCBI Taxonomy" id="1122985"/>
    <lineage>
        <taxon>Bacteria</taxon>
        <taxon>Pseudomonadati</taxon>
        <taxon>Bacteroidota</taxon>
        <taxon>Bacteroidia</taxon>
        <taxon>Bacteroidales</taxon>
        <taxon>Prevotellaceae</taxon>
        <taxon>Hoylesella</taxon>
    </lineage>
</organism>
<feature type="chain" id="PRO_5001665673" evidence="1">
    <location>
        <begin position="22"/>
        <end position="255"/>
    </location>
</feature>
<dbReference type="InterPro" id="IPR000601">
    <property type="entry name" value="PKD_dom"/>
</dbReference>
<feature type="signal peptide" evidence="1">
    <location>
        <begin position="1"/>
        <end position="21"/>
    </location>
</feature>
<dbReference type="HOGENOM" id="CLU_1089319_0_0_10"/>
<dbReference type="Pfam" id="PF00801">
    <property type="entry name" value="PKD"/>
    <property type="match status" value="1"/>
</dbReference>
<evidence type="ECO:0000259" key="2">
    <source>
        <dbReference type="PROSITE" id="PS50022"/>
    </source>
</evidence>
<dbReference type="Pfam" id="PF00754">
    <property type="entry name" value="F5_F8_type_C"/>
    <property type="match status" value="1"/>
</dbReference>
<protein>
    <submittedName>
        <fullName evidence="3">F5/8 type C domain protein</fullName>
    </submittedName>
</protein>
<keyword evidence="4" id="KW-1185">Reference proteome</keyword>
<dbReference type="EMBL" id="JNGW01000062">
    <property type="protein sequence ID" value="KDR52476.1"/>
    <property type="molecule type" value="Genomic_DNA"/>
</dbReference>
<sequence length="255" mass="28921">MKHFLLTLGFMLTLGVLSAFGQQTGNKLSLKASKVLLPTGGKVSFEVEGVNSSATYKYKWTLPKQFKKLSERGNKVVVKIPDEGDYEVKVFVESNDESDDVELKTNIEVSNSKKIELLSVGKKVVSCSGNVGDERPDWLFDGTADPDNYSKKWCAEGKKEHEVVVDLGQTCQIYRLKFYDCRTKETDYDNIQNFKLFVSDNQTDWTLALSETDNNDNVKDVTFAPAKGRYVKFVAYDPNKDFTIRVWELELYGVK</sequence>
<dbReference type="PROSITE" id="PS50022">
    <property type="entry name" value="FA58C_3"/>
    <property type="match status" value="1"/>
</dbReference>
<dbReference type="PATRIC" id="fig|1122985.7.peg.1483"/>
<feature type="domain" description="F5/8 type C" evidence="2">
    <location>
        <begin position="110"/>
        <end position="254"/>
    </location>
</feature>
<keyword evidence="1" id="KW-0732">Signal</keyword>
<dbReference type="SUPFAM" id="SSF49785">
    <property type="entry name" value="Galactose-binding domain-like"/>
    <property type="match status" value="1"/>
</dbReference>
<name>A0A069QRK1_HOYLO</name>
<dbReference type="InterPro" id="IPR008979">
    <property type="entry name" value="Galactose-bd-like_sf"/>
</dbReference>
<accession>A0A069QRK1</accession>
<dbReference type="eggNOG" id="COG3291">
    <property type="taxonomic scope" value="Bacteria"/>
</dbReference>
<evidence type="ECO:0000313" key="3">
    <source>
        <dbReference type="EMBL" id="KDR52476.1"/>
    </source>
</evidence>
<evidence type="ECO:0000256" key="1">
    <source>
        <dbReference type="SAM" id="SignalP"/>
    </source>
</evidence>
<evidence type="ECO:0000313" key="4">
    <source>
        <dbReference type="Proteomes" id="UP000027442"/>
    </source>
</evidence>
<dbReference type="Gene3D" id="2.60.120.260">
    <property type="entry name" value="Galactose-binding domain-like"/>
    <property type="match status" value="1"/>
</dbReference>
<dbReference type="AlphaFoldDB" id="A0A069QRK1"/>
<dbReference type="Proteomes" id="UP000027442">
    <property type="component" value="Unassembled WGS sequence"/>
</dbReference>
<dbReference type="InterPro" id="IPR000421">
    <property type="entry name" value="FA58C"/>
</dbReference>